<reference evidence="1" key="1">
    <citation type="submission" date="2018-02" db="EMBL/GenBank/DDBJ databases">
        <title>Rhizophora mucronata_Transcriptome.</title>
        <authorList>
            <person name="Meera S.P."/>
            <person name="Sreeshan A."/>
            <person name="Augustine A."/>
        </authorList>
    </citation>
    <scope>NUCLEOTIDE SEQUENCE</scope>
    <source>
        <tissue evidence="1">Leaf</tissue>
    </source>
</reference>
<sequence length="36" mass="4389">MGKTRVCKRSDSYKIYRRTTLNSPDIETLFWFFDGR</sequence>
<organism evidence="1">
    <name type="scientific">Rhizophora mucronata</name>
    <name type="common">Asiatic mangrove</name>
    <dbReference type="NCBI Taxonomy" id="61149"/>
    <lineage>
        <taxon>Eukaryota</taxon>
        <taxon>Viridiplantae</taxon>
        <taxon>Streptophyta</taxon>
        <taxon>Embryophyta</taxon>
        <taxon>Tracheophyta</taxon>
        <taxon>Spermatophyta</taxon>
        <taxon>Magnoliopsida</taxon>
        <taxon>eudicotyledons</taxon>
        <taxon>Gunneridae</taxon>
        <taxon>Pentapetalae</taxon>
        <taxon>rosids</taxon>
        <taxon>fabids</taxon>
        <taxon>Malpighiales</taxon>
        <taxon>Rhizophoraceae</taxon>
        <taxon>Rhizophora</taxon>
    </lineage>
</organism>
<dbReference type="EMBL" id="GGEC01004343">
    <property type="protein sequence ID" value="MBW84826.1"/>
    <property type="molecule type" value="Transcribed_RNA"/>
</dbReference>
<accession>A0A2P2IUD0</accession>
<evidence type="ECO:0000313" key="1">
    <source>
        <dbReference type="EMBL" id="MBW84826.1"/>
    </source>
</evidence>
<dbReference type="AlphaFoldDB" id="A0A2P2IUD0"/>
<proteinExistence type="predicted"/>
<name>A0A2P2IUD0_RHIMU</name>
<protein>
    <submittedName>
        <fullName evidence="1">Uncharacterized protein</fullName>
    </submittedName>
</protein>